<dbReference type="EMBL" id="BMVO01000027">
    <property type="protein sequence ID" value="GHB26270.1"/>
    <property type="molecule type" value="Genomic_DNA"/>
</dbReference>
<reference evidence="13" key="1">
    <citation type="journal article" date="2019" name="Int. J. Syst. Evol. Microbiol.">
        <title>The Global Catalogue of Microorganisms (GCM) 10K type strain sequencing project: providing services to taxonomists for standard genome sequencing and annotation.</title>
        <authorList>
            <consortium name="The Broad Institute Genomics Platform"/>
            <consortium name="The Broad Institute Genome Sequencing Center for Infectious Disease"/>
            <person name="Wu L."/>
            <person name="Ma J."/>
        </authorList>
    </citation>
    <scope>NUCLEOTIDE SEQUENCE [LARGE SCALE GENOMIC DNA]</scope>
    <source>
        <strain evidence="13">JCM 4737</strain>
    </source>
</reference>
<evidence type="ECO:0000256" key="5">
    <source>
        <dbReference type="ARBA" id="ARBA00022989"/>
    </source>
</evidence>
<dbReference type="InterPro" id="IPR041916">
    <property type="entry name" value="Anti_sigma_zinc_sf"/>
</dbReference>
<dbReference type="PANTHER" id="PTHR37461:SF1">
    <property type="entry name" value="ANTI-SIGMA-K FACTOR RSKA"/>
    <property type="match status" value="1"/>
</dbReference>
<evidence type="ECO:0000256" key="1">
    <source>
        <dbReference type="ARBA" id="ARBA00004167"/>
    </source>
</evidence>
<evidence type="ECO:0000256" key="6">
    <source>
        <dbReference type="ARBA" id="ARBA00023015"/>
    </source>
</evidence>
<evidence type="ECO:0000256" key="3">
    <source>
        <dbReference type="ARBA" id="ARBA00022475"/>
    </source>
</evidence>
<gene>
    <name evidence="12" type="ORF">GCM10010346_57440</name>
</gene>
<dbReference type="Gene3D" id="1.10.10.1320">
    <property type="entry name" value="Anti-sigma factor, zinc-finger domain"/>
    <property type="match status" value="1"/>
</dbReference>
<keyword evidence="4" id="KW-0812">Transmembrane</keyword>
<dbReference type="InterPro" id="IPR051474">
    <property type="entry name" value="Anti-sigma-K/W_factor"/>
</dbReference>
<evidence type="ECO:0000256" key="4">
    <source>
        <dbReference type="ARBA" id="ARBA00022692"/>
    </source>
</evidence>
<keyword evidence="5" id="KW-1133">Transmembrane helix</keyword>
<dbReference type="Pfam" id="PF10099">
    <property type="entry name" value="RskA_C"/>
    <property type="match status" value="1"/>
</dbReference>
<keyword evidence="13" id="KW-1185">Reference proteome</keyword>
<keyword evidence="6" id="KW-0805">Transcription regulation</keyword>
<accession>A0ABQ3ECB8</accession>
<name>A0ABQ3ECB8_9ACTN</name>
<organism evidence="12 13">
    <name type="scientific">Streptomyces chryseus</name>
    <dbReference type="NCBI Taxonomy" id="68186"/>
    <lineage>
        <taxon>Bacteria</taxon>
        <taxon>Bacillati</taxon>
        <taxon>Actinomycetota</taxon>
        <taxon>Actinomycetes</taxon>
        <taxon>Kitasatosporales</taxon>
        <taxon>Streptomycetaceae</taxon>
        <taxon>Streptomyces</taxon>
    </lineage>
</organism>
<comment type="caution">
    <text evidence="12">The sequence shown here is derived from an EMBL/GenBank/DDBJ whole genome shotgun (WGS) entry which is preliminary data.</text>
</comment>
<keyword evidence="7" id="KW-0472">Membrane</keyword>
<evidence type="ECO:0000256" key="10">
    <source>
        <dbReference type="ARBA" id="ARBA00030803"/>
    </source>
</evidence>
<protein>
    <recommendedName>
        <fullName evidence="10">Regulator of SigK</fullName>
    </recommendedName>
    <alternativeName>
        <fullName evidence="9">Sigma-K anti-sigma factor RskA</fullName>
    </alternativeName>
</protein>
<evidence type="ECO:0000313" key="13">
    <source>
        <dbReference type="Proteomes" id="UP000599437"/>
    </source>
</evidence>
<keyword evidence="8" id="KW-0804">Transcription</keyword>
<evidence type="ECO:0000256" key="2">
    <source>
        <dbReference type="ARBA" id="ARBA00004236"/>
    </source>
</evidence>
<dbReference type="Proteomes" id="UP000599437">
    <property type="component" value="Unassembled WGS sequence"/>
</dbReference>
<proteinExistence type="predicted"/>
<dbReference type="InterPro" id="IPR018764">
    <property type="entry name" value="RskA_C"/>
</dbReference>
<evidence type="ECO:0000256" key="7">
    <source>
        <dbReference type="ARBA" id="ARBA00023136"/>
    </source>
</evidence>
<evidence type="ECO:0000256" key="8">
    <source>
        <dbReference type="ARBA" id="ARBA00023163"/>
    </source>
</evidence>
<feature type="domain" description="Anti-sigma K factor RskA C-terminal" evidence="11">
    <location>
        <begin position="106"/>
        <end position="240"/>
    </location>
</feature>
<comment type="subcellular location">
    <subcellularLocation>
        <location evidence="2">Cell membrane</location>
    </subcellularLocation>
    <subcellularLocation>
        <location evidence="1">Membrane</location>
        <topology evidence="1">Single-pass membrane protein</topology>
    </subcellularLocation>
</comment>
<keyword evidence="3" id="KW-1003">Cell membrane</keyword>
<dbReference type="RefSeq" id="WP_138894696.1">
    <property type="nucleotide sequence ID" value="NZ_BMVO01000027.1"/>
</dbReference>
<evidence type="ECO:0000313" key="12">
    <source>
        <dbReference type="EMBL" id="GHB26270.1"/>
    </source>
</evidence>
<evidence type="ECO:0000256" key="9">
    <source>
        <dbReference type="ARBA" id="ARBA00029829"/>
    </source>
</evidence>
<sequence>MSDEHVHVLTGAYALNAVGNDERETIERHIGDCAACAEEVRELTATAARLGTAVAAALPPGMKPQVIAWIKTVRQLPPSVTADGIVRRPVSARARYAPRLVLASCVAAATAFGGTAAWQFQDAQQAEHRAQQARQETTDMARVLAAPDARTVSGSVKGGARGTVIVSRSQDTAVFLASGLPELPDDKAYQLWFDDGRTMRPAGLIGHSGAVVMEGAVGRAAGMGITAEPAGGSPQPTSTPLALLALPA</sequence>
<evidence type="ECO:0000259" key="11">
    <source>
        <dbReference type="Pfam" id="PF10099"/>
    </source>
</evidence>
<dbReference type="PANTHER" id="PTHR37461">
    <property type="entry name" value="ANTI-SIGMA-K FACTOR RSKA"/>
    <property type="match status" value="1"/>
</dbReference>